<proteinExistence type="predicted"/>
<evidence type="ECO:0000313" key="1">
    <source>
        <dbReference type="EMBL" id="JAH43233.1"/>
    </source>
</evidence>
<dbReference type="EMBL" id="GBXM01065344">
    <property type="protein sequence ID" value="JAH43233.1"/>
    <property type="molecule type" value="Transcribed_RNA"/>
</dbReference>
<sequence length="43" mass="5034">MLFSSYSFSCNQNKPPLFIYIARDIKYLVGTAMRQKKRSLTSE</sequence>
<protein>
    <submittedName>
        <fullName evidence="1">Uncharacterized protein</fullName>
    </submittedName>
</protein>
<reference evidence="1" key="1">
    <citation type="submission" date="2014-11" db="EMBL/GenBank/DDBJ databases">
        <authorList>
            <person name="Amaro Gonzalez C."/>
        </authorList>
    </citation>
    <scope>NUCLEOTIDE SEQUENCE</scope>
</reference>
<accession>A0A0E9SRW0</accession>
<reference evidence="1" key="2">
    <citation type="journal article" date="2015" name="Fish Shellfish Immunol.">
        <title>Early steps in the European eel (Anguilla anguilla)-Vibrio vulnificus interaction in the gills: Role of the RtxA13 toxin.</title>
        <authorList>
            <person name="Callol A."/>
            <person name="Pajuelo D."/>
            <person name="Ebbesson L."/>
            <person name="Teles M."/>
            <person name="MacKenzie S."/>
            <person name="Amaro C."/>
        </authorList>
    </citation>
    <scope>NUCLEOTIDE SEQUENCE</scope>
</reference>
<organism evidence="1">
    <name type="scientific">Anguilla anguilla</name>
    <name type="common">European freshwater eel</name>
    <name type="synonym">Muraena anguilla</name>
    <dbReference type="NCBI Taxonomy" id="7936"/>
    <lineage>
        <taxon>Eukaryota</taxon>
        <taxon>Metazoa</taxon>
        <taxon>Chordata</taxon>
        <taxon>Craniata</taxon>
        <taxon>Vertebrata</taxon>
        <taxon>Euteleostomi</taxon>
        <taxon>Actinopterygii</taxon>
        <taxon>Neopterygii</taxon>
        <taxon>Teleostei</taxon>
        <taxon>Anguilliformes</taxon>
        <taxon>Anguillidae</taxon>
        <taxon>Anguilla</taxon>
    </lineage>
</organism>
<name>A0A0E9SRW0_ANGAN</name>
<dbReference type="AlphaFoldDB" id="A0A0E9SRW0"/>